<reference evidence="2" key="1">
    <citation type="submission" date="2020-03" db="EMBL/GenBank/DDBJ databases">
        <authorList>
            <person name="Weist P."/>
        </authorList>
    </citation>
    <scope>NUCLEOTIDE SEQUENCE</scope>
</reference>
<sequence>MTPIMKLNELNGAKVGPAHRSDHSCAAIVEHVADEMKKRLVSHVLALDSRISITLDESTVHGRYYMIIYMRCDVTDLAVMKDVLRELQGLSLRLQRRDTSLVDASRYVHQTIEVLSAMKEDAERSDLVLFGEREVGRFAKLLGESSTEAIEEFRDWKLQRPSNPDARGSFEAAYEGATPLTSAASNRDREHLHPASWGRAAGQGRVPDRQLNWNTG</sequence>
<dbReference type="EMBL" id="CADEAL010001079">
    <property type="protein sequence ID" value="CAB1428695.1"/>
    <property type="molecule type" value="Genomic_DNA"/>
</dbReference>
<feature type="region of interest" description="Disordered" evidence="1">
    <location>
        <begin position="176"/>
        <end position="216"/>
    </location>
</feature>
<comment type="caution">
    <text evidence="2">The sequence shown here is derived from an EMBL/GenBank/DDBJ whole genome shotgun (WGS) entry which is preliminary data.</text>
</comment>
<name>A0A9N7UD79_PLEPL</name>
<protein>
    <submittedName>
        <fullName evidence="2">Uncharacterized protein</fullName>
    </submittedName>
</protein>
<dbReference type="AlphaFoldDB" id="A0A9N7UD79"/>
<proteinExistence type="predicted"/>
<accession>A0A9N7UD79</accession>
<dbReference type="Proteomes" id="UP001153269">
    <property type="component" value="Unassembled WGS sequence"/>
</dbReference>
<evidence type="ECO:0000256" key="1">
    <source>
        <dbReference type="SAM" id="MobiDB-lite"/>
    </source>
</evidence>
<keyword evidence="3" id="KW-1185">Reference proteome</keyword>
<gene>
    <name evidence="2" type="ORF">PLEPLA_LOCUS16669</name>
</gene>
<evidence type="ECO:0000313" key="3">
    <source>
        <dbReference type="Proteomes" id="UP001153269"/>
    </source>
</evidence>
<evidence type="ECO:0000313" key="2">
    <source>
        <dbReference type="EMBL" id="CAB1428695.1"/>
    </source>
</evidence>
<organism evidence="2 3">
    <name type="scientific">Pleuronectes platessa</name>
    <name type="common">European plaice</name>
    <dbReference type="NCBI Taxonomy" id="8262"/>
    <lineage>
        <taxon>Eukaryota</taxon>
        <taxon>Metazoa</taxon>
        <taxon>Chordata</taxon>
        <taxon>Craniata</taxon>
        <taxon>Vertebrata</taxon>
        <taxon>Euteleostomi</taxon>
        <taxon>Actinopterygii</taxon>
        <taxon>Neopterygii</taxon>
        <taxon>Teleostei</taxon>
        <taxon>Neoteleostei</taxon>
        <taxon>Acanthomorphata</taxon>
        <taxon>Carangaria</taxon>
        <taxon>Pleuronectiformes</taxon>
        <taxon>Pleuronectoidei</taxon>
        <taxon>Pleuronectidae</taxon>
        <taxon>Pleuronectes</taxon>
    </lineage>
</organism>